<dbReference type="Pfam" id="PF03551">
    <property type="entry name" value="PadR"/>
    <property type="match status" value="1"/>
</dbReference>
<dbReference type="AlphaFoldDB" id="A0A9W6VYK2"/>
<dbReference type="InterPro" id="IPR018309">
    <property type="entry name" value="Tscrpt_reg_PadR_C"/>
</dbReference>
<keyword evidence="5" id="KW-1185">Reference proteome</keyword>
<protein>
    <recommendedName>
        <fullName evidence="6">PadR family transcriptional regulator</fullName>
    </recommendedName>
</protein>
<dbReference type="SUPFAM" id="SSF46785">
    <property type="entry name" value="Winged helix' DNA-binding domain"/>
    <property type="match status" value="1"/>
</dbReference>
<dbReference type="InterPro" id="IPR036390">
    <property type="entry name" value="WH_DNA-bd_sf"/>
</dbReference>
<gene>
    <name evidence="4" type="ORF">Airi02_028790</name>
</gene>
<feature type="region of interest" description="Disordered" evidence="1">
    <location>
        <begin position="205"/>
        <end position="229"/>
    </location>
</feature>
<feature type="domain" description="Transcription regulator PadR N-terminal" evidence="2">
    <location>
        <begin position="43"/>
        <end position="113"/>
    </location>
</feature>
<dbReference type="Proteomes" id="UP001165074">
    <property type="component" value="Unassembled WGS sequence"/>
</dbReference>
<comment type="caution">
    <text evidence="4">The sequence shown here is derived from an EMBL/GenBank/DDBJ whole genome shotgun (WGS) entry which is preliminary data.</text>
</comment>
<feature type="domain" description="Transcription regulator PadR C-terminal" evidence="3">
    <location>
        <begin position="129"/>
        <end position="200"/>
    </location>
</feature>
<accession>A0A9W6VYK2</accession>
<dbReference type="Gene3D" id="1.10.10.10">
    <property type="entry name" value="Winged helix-like DNA-binding domain superfamily/Winged helix DNA-binding domain"/>
    <property type="match status" value="1"/>
</dbReference>
<evidence type="ECO:0008006" key="6">
    <source>
        <dbReference type="Google" id="ProtNLM"/>
    </source>
</evidence>
<dbReference type="EMBL" id="BSTK01000003">
    <property type="protein sequence ID" value="GLY84950.1"/>
    <property type="molecule type" value="Genomic_DNA"/>
</dbReference>
<sequence>MEEGGRGGVIGRCHGSWSARRFPASSSITYVNLDDMSYVDVMILRHLMRTPAHGYELRKHVEANTGFVLHNNSLYPALRRFEEAGAVTKTAEAQEGRPPRHVYEITELGREMLLDLLTDLPVSAAGDESEFLVRLAQFDLLAPDERSALLDAREAAVRARLEQLRALRERAGDERWGALANDHLIDLCDVELAWLTRLRAEAAEDHRPQVHAGDQARTGLLGPDRDAVR</sequence>
<dbReference type="InterPro" id="IPR036388">
    <property type="entry name" value="WH-like_DNA-bd_sf"/>
</dbReference>
<evidence type="ECO:0000259" key="2">
    <source>
        <dbReference type="Pfam" id="PF03551"/>
    </source>
</evidence>
<reference evidence="4" key="1">
    <citation type="submission" date="2023-03" db="EMBL/GenBank/DDBJ databases">
        <title>Actinoallomurus iriomotensis NBRC 103684.</title>
        <authorList>
            <person name="Ichikawa N."/>
            <person name="Sato H."/>
            <person name="Tonouchi N."/>
        </authorList>
    </citation>
    <scope>NUCLEOTIDE SEQUENCE</scope>
    <source>
        <strain evidence="4">NBRC 103684</strain>
    </source>
</reference>
<evidence type="ECO:0000256" key="1">
    <source>
        <dbReference type="SAM" id="MobiDB-lite"/>
    </source>
</evidence>
<proteinExistence type="predicted"/>
<organism evidence="4 5">
    <name type="scientific">Actinoallomurus iriomotensis</name>
    <dbReference type="NCBI Taxonomy" id="478107"/>
    <lineage>
        <taxon>Bacteria</taxon>
        <taxon>Bacillati</taxon>
        <taxon>Actinomycetota</taxon>
        <taxon>Actinomycetes</taxon>
        <taxon>Streptosporangiales</taxon>
        <taxon>Thermomonosporaceae</taxon>
        <taxon>Actinoallomurus</taxon>
    </lineage>
</organism>
<name>A0A9W6VYK2_9ACTN</name>
<dbReference type="PANTHER" id="PTHR33169:SF14">
    <property type="entry name" value="TRANSCRIPTIONAL REGULATOR RV3488"/>
    <property type="match status" value="1"/>
</dbReference>
<dbReference type="InterPro" id="IPR052509">
    <property type="entry name" value="Metal_resp_DNA-bind_regulator"/>
</dbReference>
<dbReference type="PANTHER" id="PTHR33169">
    <property type="entry name" value="PADR-FAMILY TRANSCRIPTIONAL REGULATOR"/>
    <property type="match status" value="1"/>
</dbReference>
<dbReference type="InterPro" id="IPR005149">
    <property type="entry name" value="Tscrpt_reg_PadR_N"/>
</dbReference>
<dbReference type="Pfam" id="PF10400">
    <property type="entry name" value="Vir_act_alpha_C"/>
    <property type="match status" value="1"/>
</dbReference>
<evidence type="ECO:0000313" key="4">
    <source>
        <dbReference type="EMBL" id="GLY84950.1"/>
    </source>
</evidence>
<evidence type="ECO:0000259" key="3">
    <source>
        <dbReference type="Pfam" id="PF10400"/>
    </source>
</evidence>
<evidence type="ECO:0000313" key="5">
    <source>
        <dbReference type="Proteomes" id="UP001165074"/>
    </source>
</evidence>